<dbReference type="InterPro" id="IPR008183">
    <property type="entry name" value="Aldose_1/G6P_1-epimerase"/>
</dbReference>
<dbReference type="GO" id="GO:0030246">
    <property type="term" value="F:carbohydrate binding"/>
    <property type="evidence" value="ECO:0007669"/>
    <property type="project" value="InterPro"/>
</dbReference>
<dbReference type="GO" id="GO:0016853">
    <property type="term" value="F:isomerase activity"/>
    <property type="evidence" value="ECO:0007669"/>
    <property type="project" value="InterPro"/>
</dbReference>
<evidence type="ECO:0000313" key="1">
    <source>
        <dbReference type="EMBL" id="TPW42464.1"/>
    </source>
</evidence>
<dbReference type="OrthoDB" id="9808779at2"/>
<dbReference type="Proteomes" id="UP000319523">
    <property type="component" value="Unassembled WGS sequence"/>
</dbReference>
<dbReference type="CDD" id="cd09021">
    <property type="entry name" value="Aldose_epim_Ec_YphB"/>
    <property type="match status" value="1"/>
</dbReference>
<dbReference type="InterPro" id="IPR014718">
    <property type="entry name" value="GH-type_carb-bd"/>
</dbReference>
<dbReference type="EMBL" id="VHQI01000005">
    <property type="protein sequence ID" value="TPW42464.1"/>
    <property type="molecule type" value="Genomic_DNA"/>
</dbReference>
<dbReference type="Gene3D" id="2.70.98.10">
    <property type="match status" value="1"/>
</dbReference>
<comment type="caution">
    <text evidence="1">The sequence shown here is derived from an EMBL/GenBank/DDBJ whole genome shotgun (WGS) entry which is preliminary data.</text>
</comment>
<dbReference type="InterPro" id="IPR011013">
    <property type="entry name" value="Gal_mutarotase_sf_dom"/>
</dbReference>
<gene>
    <name evidence="1" type="ORF">FKM52_10585</name>
</gene>
<dbReference type="RefSeq" id="WP_141176132.1">
    <property type="nucleotide sequence ID" value="NZ_JBHUFX010000008.1"/>
</dbReference>
<evidence type="ECO:0000313" key="2">
    <source>
        <dbReference type="Proteomes" id="UP000319523"/>
    </source>
</evidence>
<reference evidence="1 2" key="1">
    <citation type="submission" date="2019-06" db="EMBL/GenBank/DDBJ databases">
        <authorList>
            <person name="Yang Y."/>
        </authorList>
    </citation>
    <scope>NUCLEOTIDE SEQUENCE [LARGE SCALE GENOMIC DNA]</scope>
    <source>
        <strain evidence="1 2">BIT-26</strain>
    </source>
</reference>
<dbReference type="GO" id="GO:0005975">
    <property type="term" value="P:carbohydrate metabolic process"/>
    <property type="evidence" value="ECO:0007669"/>
    <property type="project" value="InterPro"/>
</dbReference>
<protein>
    <submittedName>
        <fullName evidence="1">Aldose 1-epimerase</fullName>
    </submittedName>
</protein>
<organism evidence="1 2">
    <name type="scientific">Mixta tenebrionis</name>
    <dbReference type="NCBI Taxonomy" id="2562439"/>
    <lineage>
        <taxon>Bacteria</taxon>
        <taxon>Pseudomonadati</taxon>
        <taxon>Pseudomonadota</taxon>
        <taxon>Gammaproteobacteria</taxon>
        <taxon>Enterobacterales</taxon>
        <taxon>Erwiniaceae</taxon>
        <taxon>Mixta</taxon>
    </lineage>
</organism>
<keyword evidence="2" id="KW-1185">Reference proteome</keyword>
<sequence length="293" mass="32863">MTRLLECTQGDASMAVAPALGGALAWLRWRGHDILRPLDPAGEQRANLCGSYPLIPWSNRIADGRFTFNGASRAVKRNFGDHPHALHGSGWQSVWQAAHAAADEIVLQLDSPASESWPWPWRAQQVFRLSGDRLRIELSYCNTAQESVPVGLGFHPFFADAAQSEIRFTAARVWLNDENSLPCATVPVPEKWRYSRFRQPAFASVDNCFTGWQTPAEVRWPQRRIRVEIRSAASNAVLFIPPRERNVVAIEPVTHINNAINLFPADGSEQAMATVHPGDTFCHWMELRMISDE</sequence>
<dbReference type="AlphaFoldDB" id="A0A506V962"/>
<dbReference type="Pfam" id="PF01263">
    <property type="entry name" value="Aldose_epim"/>
    <property type="match status" value="1"/>
</dbReference>
<accession>A0A506V962</accession>
<dbReference type="SUPFAM" id="SSF74650">
    <property type="entry name" value="Galactose mutarotase-like"/>
    <property type="match status" value="1"/>
</dbReference>
<proteinExistence type="predicted"/>
<name>A0A506V962_9GAMM</name>